<dbReference type="Gene3D" id="3.40.250.10">
    <property type="entry name" value="Rhodanese-like domain"/>
    <property type="match status" value="1"/>
</dbReference>
<protein>
    <submittedName>
        <fullName evidence="2">PQQ-dependent catabolism-associated CXXCW motif protein</fullName>
    </submittedName>
</protein>
<dbReference type="InterPro" id="IPR022376">
    <property type="entry name" value="PQQ_CXXCW"/>
</dbReference>
<gene>
    <name evidence="2" type="ORF">ACFOMP_06590</name>
</gene>
<organism evidence="2 3">
    <name type="scientific">Paracoccus simplex</name>
    <dbReference type="NCBI Taxonomy" id="2086346"/>
    <lineage>
        <taxon>Bacteria</taxon>
        <taxon>Pseudomonadati</taxon>
        <taxon>Pseudomonadota</taxon>
        <taxon>Alphaproteobacteria</taxon>
        <taxon>Rhodobacterales</taxon>
        <taxon>Paracoccaceae</taxon>
        <taxon>Paracoccus</taxon>
    </lineage>
</organism>
<name>A0ABV7RYL0_9RHOB</name>
<keyword evidence="3" id="KW-1185">Reference proteome</keyword>
<dbReference type="RefSeq" id="WP_379028715.1">
    <property type="nucleotide sequence ID" value="NZ_JBHRXE010000013.1"/>
</dbReference>
<dbReference type="EMBL" id="JBHRXE010000013">
    <property type="protein sequence ID" value="MFC3569116.1"/>
    <property type="molecule type" value="Genomic_DNA"/>
</dbReference>
<dbReference type="Proteomes" id="UP001595596">
    <property type="component" value="Unassembled WGS sequence"/>
</dbReference>
<evidence type="ECO:0000259" key="1">
    <source>
        <dbReference type="PROSITE" id="PS50206"/>
    </source>
</evidence>
<proteinExistence type="predicted"/>
<dbReference type="SUPFAM" id="SSF52821">
    <property type="entry name" value="Rhodanese/Cell cycle control phosphatase"/>
    <property type="match status" value="1"/>
</dbReference>
<dbReference type="CDD" id="cd00158">
    <property type="entry name" value="RHOD"/>
    <property type="match status" value="1"/>
</dbReference>
<reference evidence="3" key="1">
    <citation type="journal article" date="2019" name="Int. J. Syst. Evol. Microbiol.">
        <title>The Global Catalogue of Microorganisms (GCM) 10K type strain sequencing project: providing services to taxonomists for standard genome sequencing and annotation.</title>
        <authorList>
            <consortium name="The Broad Institute Genomics Platform"/>
            <consortium name="The Broad Institute Genome Sequencing Center for Infectious Disease"/>
            <person name="Wu L."/>
            <person name="Ma J."/>
        </authorList>
    </citation>
    <scope>NUCLEOTIDE SEQUENCE [LARGE SCALE GENOMIC DNA]</scope>
    <source>
        <strain evidence="3">VKM B-3226</strain>
    </source>
</reference>
<feature type="domain" description="Rhodanese" evidence="1">
    <location>
        <begin position="76"/>
        <end position="159"/>
    </location>
</feature>
<dbReference type="NCBIfam" id="TIGR03865">
    <property type="entry name" value="PQQ_CXXCW"/>
    <property type="match status" value="1"/>
</dbReference>
<dbReference type="PROSITE" id="PS50206">
    <property type="entry name" value="RHODANESE_3"/>
    <property type="match status" value="1"/>
</dbReference>
<dbReference type="InterPro" id="IPR001763">
    <property type="entry name" value="Rhodanese-like_dom"/>
</dbReference>
<dbReference type="InterPro" id="IPR036873">
    <property type="entry name" value="Rhodanese-like_dom_sf"/>
</dbReference>
<sequence length="171" mass="18897">MAVAAEQPVLFDQSGYRLDSYRAPVPETAPGARTLDLPQVRALIGQGWIPVDVMGARAFDIGADGEWILPERHRSIPGAHWLPVVGWGRLKPWQSDYLDASLERITGGDRATGLILFCKVDCWLSWNAAKRIAGRGYANLGWFPGGVEAWEDAGLPLAEIRPEPHRGDWSR</sequence>
<evidence type="ECO:0000313" key="2">
    <source>
        <dbReference type="EMBL" id="MFC3569116.1"/>
    </source>
</evidence>
<comment type="caution">
    <text evidence="2">The sequence shown here is derived from an EMBL/GenBank/DDBJ whole genome shotgun (WGS) entry which is preliminary data.</text>
</comment>
<evidence type="ECO:0000313" key="3">
    <source>
        <dbReference type="Proteomes" id="UP001595596"/>
    </source>
</evidence>
<accession>A0ABV7RYL0</accession>